<accession>A0A5M9ZG20</accession>
<evidence type="ECO:0000313" key="2">
    <source>
        <dbReference type="EMBL" id="KAA8825032.1"/>
    </source>
</evidence>
<dbReference type="SUPFAM" id="SSF46955">
    <property type="entry name" value="Putative DNA-binding domain"/>
    <property type="match status" value="1"/>
</dbReference>
<evidence type="ECO:0000259" key="1">
    <source>
        <dbReference type="Pfam" id="PF12728"/>
    </source>
</evidence>
<dbReference type="GO" id="GO:0003677">
    <property type="term" value="F:DNA binding"/>
    <property type="evidence" value="ECO:0007669"/>
    <property type="project" value="UniProtKB-KW"/>
</dbReference>
<name>A0A5M9ZG20_9BIFI</name>
<dbReference type="EMBL" id="RZUH01000022">
    <property type="protein sequence ID" value="KAA8825032.1"/>
    <property type="molecule type" value="Genomic_DNA"/>
</dbReference>
<protein>
    <submittedName>
        <fullName evidence="2">DNA-binding protein</fullName>
    </submittedName>
</protein>
<reference evidence="2 3" key="1">
    <citation type="journal article" date="2019" name="Syst. Appl. Microbiol.">
        <title>Characterization of Bifidobacterium species in feaces of the Egyptian fruit bat: Description of B. vespertilionis sp. nov. and B. rousetti sp. nov.</title>
        <authorList>
            <person name="Modesto M."/>
            <person name="Satti M."/>
            <person name="Watanabe K."/>
            <person name="Puglisi E."/>
            <person name="Morelli L."/>
            <person name="Huang C.-H."/>
            <person name="Liou J.-S."/>
            <person name="Miyashita M."/>
            <person name="Tamura T."/>
            <person name="Saito S."/>
            <person name="Mori K."/>
            <person name="Huang L."/>
            <person name="Sciavilla P."/>
            <person name="Sandri C."/>
            <person name="Spiezio C."/>
            <person name="Vitali F."/>
            <person name="Cavalieri D."/>
            <person name="Perpetuini G."/>
            <person name="Tofalo R."/>
            <person name="Bonetti A."/>
            <person name="Arita M."/>
            <person name="Mattarelli P."/>
        </authorList>
    </citation>
    <scope>NUCLEOTIDE SEQUENCE [LARGE SCALE GENOMIC DNA]</scope>
    <source>
        <strain evidence="2 3">RST17</strain>
    </source>
</reference>
<dbReference type="RefSeq" id="WP_150380299.1">
    <property type="nucleotide sequence ID" value="NZ_RZUH01000022.1"/>
</dbReference>
<dbReference type="InterPro" id="IPR009061">
    <property type="entry name" value="DNA-bd_dom_put_sf"/>
</dbReference>
<organism evidence="2 3">
    <name type="scientific">Bifidobacterium myosotis</name>
    <dbReference type="NCBI Taxonomy" id="1630166"/>
    <lineage>
        <taxon>Bacteria</taxon>
        <taxon>Bacillati</taxon>
        <taxon>Actinomycetota</taxon>
        <taxon>Actinomycetes</taxon>
        <taxon>Bifidobacteriales</taxon>
        <taxon>Bifidobacteriaceae</taxon>
        <taxon>Bifidobacterium</taxon>
    </lineage>
</organism>
<sequence length="43" mass="5042">MCDSGQAAAVLAIPVTTLSRWRSKRRELPYVRVGRVIRYRRRP</sequence>
<feature type="domain" description="Helix-turn-helix" evidence="1">
    <location>
        <begin position="4"/>
        <end position="41"/>
    </location>
</feature>
<comment type="caution">
    <text evidence="2">The sequence shown here is derived from an EMBL/GenBank/DDBJ whole genome shotgun (WGS) entry which is preliminary data.</text>
</comment>
<dbReference type="AlphaFoldDB" id="A0A5M9ZG20"/>
<evidence type="ECO:0000313" key="3">
    <source>
        <dbReference type="Proteomes" id="UP000410049"/>
    </source>
</evidence>
<dbReference type="Pfam" id="PF12728">
    <property type="entry name" value="HTH_17"/>
    <property type="match status" value="1"/>
</dbReference>
<dbReference type="InterPro" id="IPR041657">
    <property type="entry name" value="HTH_17"/>
</dbReference>
<proteinExistence type="predicted"/>
<gene>
    <name evidence="2" type="ORF">EMO91_12970</name>
</gene>
<keyword evidence="2" id="KW-0238">DNA-binding</keyword>
<dbReference type="Proteomes" id="UP000410049">
    <property type="component" value="Unassembled WGS sequence"/>
</dbReference>